<dbReference type="EMBL" id="CM035412">
    <property type="protein sequence ID" value="KAH7434047.1"/>
    <property type="molecule type" value="Genomic_DNA"/>
</dbReference>
<protein>
    <recommendedName>
        <fullName evidence="4">Glycosyl transferase family 1 domain-containing protein</fullName>
    </recommendedName>
</protein>
<evidence type="ECO:0000256" key="2">
    <source>
        <dbReference type="ARBA" id="ARBA00022679"/>
    </source>
</evidence>
<name>A0A8T2UP82_CERRI</name>
<dbReference type="EMBL" id="CM035412">
    <property type="protein sequence ID" value="KAH7434050.1"/>
    <property type="molecule type" value="Genomic_DNA"/>
</dbReference>
<dbReference type="EMBL" id="CM035412">
    <property type="protein sequence ID" value="KAH7434049.1"/>
    <property type="molecule type" value="Genomic_DNA"/>
</dbReference>
<keyword evidence="2" id="KW-0808">Transferase</keyword>
<dbReference type="InterPro" id="IPR001296">
    <property type="entry name" value="Glyco_trans_1"/>
</dbReference>
<dbReference type="PANTHER" id="PTHR12526:SF510">
    <property type="entry name" value="D-INOSITOL 3-PHOSPHATE GLYCOSYLTRANSFERASE"/>
    <property type="match status" value="1"/>
</dbReference>
<dbReference type="AlphaFoldDB" id="A0A8T2UP82"/>
<feature type="transmembrane region" description="Helical" evidence="3">
    <location>
        <begin position="32"/>
        <end position="51"/>
    </location>
</feature>
<dbReference type="PANTHER" id="PTHR12526">
    <property type="entry name" value="GLYCOSYLTRANSFERASE"/>
    <property type="match status" value="1"/>
</dbReference>
<keyword evidence="6" id="KW-1185">Reference proteome</keyword>
<evidence type="ECO:0000256" key="3">
    <source>
        <dbReference type="SAM" id="Phobius"/>
    </source>
</evidence>
<reference evidence="5" key="1">
    <citation type="submission" date="2021-08" db="EMBL/GenBank/DDBJ databases">
        <title>WGS assembly of Ceratopteris richardii.</title>
        <authorList>
            <person name="Marchant D.B."/>
            <person name="Chen G."/>
            <person name="Jenkins J."/>
            <person name="Shu S."/>
            <person name="Leebens-Mack J."/>
            <person name="Grimwood J."/>
            <person name="Schmutz J."/>
            <person name="Soltis P."/>
            <person name="Soltis D."/>
            <person name="Chen Z.-H."/>
        </authorList>
    </citation>
    <scope>NUCLEOTIDE SEQUENCE</scope>
    <source>
        <strain evidence="5">Whitten #5841</strain>
        <tissue evidence="5">Leaf</tissue>
    </source>
</reference>
<evidence type="ECO:0000313" key="6">
    <source>
        <dbReference type="Proteomes" id="UP000825935"/>
    </source>
</evidence>
<keyword evidence="3" id="KW-0812">Transmembrane</keyword>
<dbReference type="OrthoDB" id="1910256at2759"/>
<dbReference type="EMBL" id="CM035412">
    <property type="protein sequence ID" value="KAH7434048.1"/>
    <property type="molecule type" value="Genomic_DNA"/>
</dbReference>
<dbReference type="OMA" id="EGFMGPA"/>
<comment type="caution">
    <text evidence="5">The sequence shown here is derived from an EMBL/GenBank/DDBJ whole genome shotgun (WGS) entry which is preliminary data.</text>
</comment>
<evidence type="ECO:0000259" key="4">
    <source>
        <dbReference type="Pfam" id="PF00534"/>
    </source>
</evidence>
<accession>A0A8T2UP82</accession>
<dbReference type="SUPFAM" id="SSF53756">
    <property type="entry name" value="UDP-Glycosyltransferase/glycogen phosphorylase"/>
    <property type="match status" value="1"/>
</dbReference>
<dbReference type="Gene3D" id="3.40.50.2000">
    <property type="entry name" value="Glycogen Phosphorylase B"/>
    <property type="match status" value="1"/>
</dbReference>
<evidence type="ECO:0000313" key="5">
    <source>
        <dbReference type="EMBL" id="KAH7434049.1"/>
    </source>
</evidence>
<sequence>MPSNRTRQILHPILHLLAVGGHLWARSAGQLAFCRIISCLFVILLSLKLVMHPQVVNLKRQYLQVDKDAAALKLLMITLEFKRGTFSGNGVYAQSIARSLARRGNEVLVISGNPVKHVHSASLTSNVGQQHIHAENLGENQNKYGQTSSSHTNGVTEEQVLNDLDIGLYELEVDVEEDGWGRLDWKCPWRSFAQGIKQHEMYVAKFRPSWVLVVDWSSLPAFESLSMAMGMKWRMAFLNFRIYTVSEYQGEDGRAEKRFYKDMESKAVSMASAVSALSSRDANILATQLGEGIRDGVVPKPHFPPLREDLRAVALARNSINQEFGSTEKWQKSRLYLTCCVRLSPEKNTELFASLIEVLAVFLSQQQIVPFLCGGAKRGNPYADRIRMRVREAMPEAIIYEGFMGASDLADLYSQTLLNLHPCIYDAYGMTIVEAAAFASPSIVHAGSGGAVGAAEFLDPSQGQVIPLDLMADPQKIADEIKELLLNRSYLAKVGCASQERSLSWDEDANADQLMGILESAPLFTKDNDVVNGVI</sequence>
<dbReference type="GO" id="GO:0016757">
    <property type="term" value="F:glycosyltransferase activity"/>
    <property type="evidence" value="ECO:0007669"/>
    <property type="project" value="UniProtKB-KW"/>
</dbReference>
<evidence type="ECO:0000256" key="1">
    <source>
        <dbReference type="ARBA" id="ARBA00022676"/>
    </source>
</evidence>
<keyword evidence="3" id="KW-0472">Membrane</keyword>
<dbReference type="Pfam" id="PF00534">
    <property type="entry name" value="Glycos_transf_1"/>
    <property type="match status" value="1"/>
</dbReference>
<feature type="domain" description="Glycosyl transferase family 1" evidence="4">
    <location>
        <begin position="331"/>
        <end position="495"/>
    </location>
</feature>
<gene>
    <name evidence="5" type="ORF">KP509_07G098500</name>
</gene>
<organism evidence="5 6">
    <name type="scientific">Ceratopteris richardii</name>
    <name type="common">Triangle waterfern</name>
    <dbReference type="NCBI Taxonomy" id="49495"/>
    <lineage>
        <taxon>Eukaryota</taxon>
        <taxon>Viridiplantae</taxon>
        <taxon>Streptophyta</taxon>
        <taxon>Embryophyta</taxon>
        <taxon>Tracheophyta</taxon>
        <taxon>Polypodiopsida</taxon>
        <taxon>Polypodiidae</taxon>
        <taxon>Polypodiales</taxon>
        <taxon>Pteridineae</taxon>
        <taxon>Pteridaceae</taxon>
        <taxon>Parkerioideae</taxon>
        <taxon>Ceratopteris</taxon>
    </lineage>
</organism>
<keyword evidence="1" id="KW-0328">Glycosyltransferase</keyword>
<keyword evidence="3" id="KW-1133">Transmembrane helix</keyword>
<proteinExistence type="predicted"/>
<dbReference type="Proteomes" id="UP000825935">
    <property type="component" value="Chromosome 7"/>
</dbReference>